<dbReference type="Pfam" id="PF21148">
    <property type="entry name" value="NSUN5_fdxn-like"/>
    <property type="match status" value="1"/>
</dbReference>
<dbReference type="GO" id="GO:0005730">
    <property type="term" value="C:nucleolus"/>
    <property type="evidence" value="ECO:0007669"/>
    <property type="project" value="EnsemblFungi"/>
</dbReference>
<comment type="caution">
    <text evidence="5">Lacks conserved residue(s) required for the propagation of feature annotation.</text>
</comment>
<dbReference type="GO" id="GO:0070475">
    <property type="term" value="P:rRNA base methylation"/>
    <property type="evidence" value="ECO:0007669"/>
    <property type="project" value="EnsemblFungi"/>
</dbReference>
<feature type="binding site" evidence="5">
    <location>
        <position position="290"/>
    </location>
    <ligand>
        <name>S-adenosyl-L-methionine</name>
        <dbReference type="ChEBI" id="CHEBI:59789"/>
    </ligand>
</feature>
<evidence type="ECO:0000256" key="2">
    <source>
        <dbReference type="ARBA" id="ARBA00022679"/>
    </source>
</evidence>
<dbReference type="InterPro" id="IPR049561">
    <property type="entry name" value="NSUN5_7_fdxn-like"/>
</dbReference>
<sequence length="449" mass="50135">MDLYIRGAAILRLLAAKNGSLKALATSSPNSKRMYALLCQSLKYQDVLKQVICSSRLLEQEQRLSLEIALLLVHDLLLCKNGIAAGKGPFKDAVLRHKTRLKAEFARAKIRSRTVESKDLERKNHKVLPRWVRINTLKTTLHSALETCRNDYTEVENWSQLSPSSFCIDALIPNLLAFHSSCNLITHNLYTVGHIILQDKASCFPVHILNPPLGACVIDACAAPGNKTSYLAACVGKQGRVYAFERDNQRVQTLSTMMEKSGADCVHIQHLNFLKSNPCNFANVTHMLLDPSCSGSGIVNRLDYLVESQQQIDQDRLAKLAEFQVQIILHAMKFPSAKKISYSTCSIHPQENEHVVMRVLDKIQDWTLANQQDVLPSWETRGIAEECGGDKGLLLHFGIPLMIDLAHSLVRCNPGADGTIGFFAALFVRKSSNKRTLQDPPTSKKKKRK</sequence>
<dbReference type="STRING" id="1198029.A0A1U7LTP2"/>
<dbReference type="InterPro" id="IPR001678">
    <property type="entry name" value="MeTrfase_RsmB-F_NOP2_dom"/>
</dbReference>
<dbReference type="Gene3D" id="3.30.70.1170">
    <property type="entry name" value="Sun protein, domain 3"/>
    <property type="match status" value="1"/>
</dbReference>
<dbReference type="InterPro" id="IPR029063">
    <property type="entry name" value="SAM-dependent_MTases_sf"/>
</dbReference>
<dbReference type="OrthoDB" id="435282at2759"/>
<protein>
    <submittedName>
        <fullName evidence="7">25S rRNA (Cytosine-C(5))-methyltransferase rcm1</fullName>
    </submittedName>
</protein>
<comment type="similarity">
    <text evidence="5">Belongs to the class I-like SAM-binding methyltransferase superfamily. RsmB/NOP family.</text>
</comment>
<dbReference type="InterPro" id="IPR048889">
    <property type="entry name" value="NSUN5_RCM1_N"/>
</dbReference>
<evidence type="ECO:0000313" key="7">
    <source>
        <dbReference type="EMBL" id="OLL25999.1"/>
    </source>
</evidence>
<dbReference type="InterPro" id="IPR023267">
    <property type="entry name" value="RCMT"/>
</dbReference>
<dbReference type="EMBL" id="LXFE01000257">
    <property type="protein sequence ID" value="OLL25999.1"/>
    <property type="molecule type" value="Genomic_DNA"/>
</dbReference>
<feature type="binding site" evidence="5">
    <location>
        <begin position="221"/>
        <end position="227"/>
    </location>
    <ligand>
        <name>S-adenosyl-L-methionine</name>
        <dbReference type="ChEBI" id="CHEBI:59789"/>
    </ligand>
</feature>
<proteinExistence type="inferred from homology"/>
<dbReference type="Pfam" id="PF01189">
    <property type="entry name" value="Methyltr_RsmB-F"/>
    <property type="match status" value="1"/>
</dbReference>
<dbReference type="PANTHER" id="PTHR22807:SF4">
    <property type="entry name" value="28S RRNA (CYTOSINE-C(5))-METHYLTRANSFERASE"/>
    <property type="match status" value="1"/>
</dbReference>
<accession>A0A1U7LTP2</accession>
<evidence type="ECO:0000256" key="5">
    <source>
        <dbReference type="PROSITE-ProRule" id="PRU01023"/>
    </source>
</evidence>
<dbReference type="GO" id="GO:0009383">
    <property type="term" value="F:rRNA (cytosine-C5-)-methyltransferase activity"/>
    <property type="evidence" value="ECO:0007669"/>
    <property type="project" value="EnsemblFungi"/>
</dbReference>
<keyword evidence="3 5" id="KW-0949">S-adenosyl-L-methionine</keyword>
<feature type="active site" description="Nucleophile" evidence="5">
    <location>
        <position position="345"/>
    </location>
</feature>
<comment type="caution">
    <text evidence="7">The sequence shown here is derived from an EMBL/GenBank/DDBJ whole genome shotgun (WGS) entry which is preliminary data.</text>
</comment>
<dbReference type="GO" id="GO:0003723">
    <property type="term" value="F:RNA binding"/>
    <property type="evidence" value="ECO:0007669"/>
    <property type="project" value="UniProtKB-UniRule"/>
</dbReference>
<dbReference type="OMA" id="MNFYQHA"/>
<gene>
    <name evidence="7" type="ORF">NEOLI_000172</name>
</gene>
<name>A0A1U7LTP2_NEOID</name>
<dbReference type="SUPFAM" id="SSF53335">
    <property type="entry name" value="S-adenosyl-L-methionine-dependent methyltransferases"/>
    <property type="match status" value="1"/>
</dbReference>
<keyword evidence="4 5" id="KW-0694">RNA-binding</keyword>
<evidence type="ECO:0000256" key="1">
    <source>
        <dbReference type="ARBA" id="ARBA00022603"/>
    </source>
</evidence>
<keyword evidence="8" id="KW-1185">Reference proteome</keyword>
<dbReference type="Pfam" id="PF21153">
    <property type="entry name" value="NSUN5_N"/>
    <property type="match status" value="1"/>
</dbReference>
<evidence type="ECO:0000256" key="3">
    <source>
        <dbReference type="ARBA" id="ARBA00022691"/>
    </source>
</evidence>
<feature type="domain" description="SAM-dependent MTase RsmB/NOP-type" evidence="6">
    <location>
        <begin position="120"/>
        <end position="430"/>
    </location>
</feature>
<evidence type="ECO:0000313" key="8">
    <source>
        <dbReference type="Proteomes" id="UP000186594"/>
    </source>
</evidence>
<evidence type="ECO:0000259" key="6">
    <source>
        <dbReference type="PROSITE" id="PS51686"/>
    </source>
</evidence>
<dbReference type="AlphaFoldDB" id="A0A1U7LTP2"/>
<reference evidence="7 8" key="1">
    <citation type="submission" date="2016-04" db="EMBL/GenBank/DDBJ databases">
        <title>Evolutionary innovation and constraint leading to complex multicellularity in the Ascomycota.</title>
        <authorList>
            <person name="Cisse O."/>
            <person name="Nguyen A."/>
            <person name="Hewitt D.A."/>
            <person name="Jedd G."/>
            <person name="Stajich J.E."/>
        </authorList>
    </citation>
    <scope>NUCLEOTIDE SEQUENCE [LARGE SCALE GENOMIC DNA]</scope>
    <source>
        <strain evidence="7 8">DAH-3</strain>
    </source>
</reference>
<dbReference type="Proteomes" id="UP000186594">
    <property type="component" value="Unassembled WGS sequence"/>
</dbReference>
<dbReference type="InterPro" id="IPR049560">
    <property type="entry name" value="MeTrfase_RsmB-F_NOP2_cat"/>
</dbReference>
<keyword evidence="1 5" id="KW-0489">Methyltransferase</keyword>
<dbReference type="PROSITE" id="PS51686">
    <property type="entry name" value="SAM_MT_RSMB_NOP"/>
    <property type="match status" value="1"/>
</dbReference>
<feature type="binding site" evidence="5">
    <location>
        <position position="245"/>
    </location>
    <ligand>
        <name>S-adenosyl-L-methionine</name>
        <dbReference type="ChEBI" id="CHEBI:59789"/>
    </ligand>
</feature>
<dbReference type="PRINTS" id="PR02008">
    <property type="entry name" value="RCMTFAMILY"/>
</dbReference>
<dbReference type="Gene3D" id="3.40.50.150">
    <property type="entry name" value="Vaccinia Virus protein VP39"/>
    <property type="match status" value="1"/>
</dbReference>
<keyword evidence="2 5" id="KW-0808">Transferase</keyword>
<organism evidence="7 8">
    <name type="scientific">Neolecta irregularis (strain DAH-3)</name>
    <dbReference type="NCBI Taxonomy" id="1198029"/>
    <lineage>
        <taxon>Eukaryota</taxon>
        <taxon>Fungi</taxon>
        <taxon>Dikarya</taxon>
        <taxon>Ascomycota</taxon>
        <taxon>Taphrinomycotina</taxon>
        <taxon>Neolectales</taxon>
        <taxon>Neolectaceae</taxon>
        <taxon>Neolecta</taxon>
    </lineage>
</organism>
<dbReference type="PANTHER" id="PTHR22807">
    <property type="entry name" value="NOP2 YEAST -RELATED NOL1/NOP2/FMU SUN DOMAIN-CONTAINING"/>
    <property type="match status" value="1"/>
</dbReference>
<evidence type="ECO:0000256" key="4">
    <source>
        <dbReference type="ARBA" id="ARBA00022884"/>
    </source>
</evidence>